<feature type="transmembrane region" description="Helical" evidence="8">
    <location>
        <begin position="598"/>
        <end position="621"/>
    </location>
</feature>
<keyword evidence="5 7" id="KW-0040">ANK repeat</keyword>
<feature type="domain" description="PGG" evidence="9">
    <location>
        <begin position="510"/>
        <end position="619"/>
    </location>
</feature>
<sequence length="701" mass="77178">MGVKDKLRTRNLTGQIHQNGVNSISTLGFKRAKPQGNVVREGNQVRAFRDILRSHQSKATGVSTWSYCHCLVNETPFSPHPFDKIRWVGHQPPRMARGGRGRGSGADGESGKALSCCNGLNVTALISNQSLFAAVRSGDLESLKQIIHKLTEEEPSDRASILALMAVKNDADETALYIAADNNLHEIFTFLLQFCDLQTVMIRSKSGMDAFHVAAKRGHLEGDAIECFMLPESSEGIVKELLDLWPELCKSCDSTNTSPLYSAAVQDHLDVVTAILDADVSSIRIVRKNGKTSLHTAARYGLLRMVKVLIERDAGIVCIKDKKGQTALHMAVKGQCPDVVDELLAADHSILNERDKKGNTAVHIATRKCRPQKQYLAAVPSDILKQVQTQKCSSQPPPPTSFLLPDYLNIVSLLLSYRSVDVNVINNQKETAMDLVDKLQYGESKLEIKDALAESGAKHARYVGQEDETMELKRTVSDIKHEVHSQLIQNEKTQRRVSGIAKELRKLHREAVQNTTNSVTVVAVLFASTAFLAIFNLPGQYIMGGPEVGKARIADNVGFQVFCLLNATSLFISLAVVVVQITLVAWDTRAQKQVVSVVNKLMWAACISTGAAFLSIAFVVVGQGGSWMSITITLIGTPILVGTLAFMAYFVFRQHFGIFGNDSQRRIRRATGSKSFSWSMYSANISDLEDYNSDREKIYAL</sequence>
<dbReference type="PROSITE" id="PS50088">
    <property type="entry name" value="ANK_REPEAT"/>
    <property type="match status" value="1"/>
</dbReference>
<dbReference type="Pfam" id="PF13962">
    <property type="entry name" value="PGG"/>
    <property type="match status" value="1"/>
</dbReference>
<feature type="transmembrane region" description="Helical" evidence="8">
    <location>
        <begin position="515"/>
        <end position="537"/>
    </location>
</feature>
<keyword evidence="6 8" id="KW-0472">Membrane</keyword>
<dbReference type="SMART" id="SM00248">
    <property type="entry name" value="ANK"/>
    <property type="match status" value="6"/>
</dbReference>
<protein>
    <submittedName>
        <fullName evidence="10">Ankyrin repeat-containing protein</fullName>
    </submittedName>
</protein>
<dbReference type="Pfam" id="PF12796">
    <property type="entry name" value="Ank_2"/>
    <property type="match status" value="3"/>
</dbReference>
<dbReference type="InterPro" id="IPR036770">
    <property type="entry name" value="Ankyrin_rpt-contain_sf"/>
</dbReference>
<dbReference type="Gene3D" id="1.25.40.20">
    <property type="entry name" value="Ankyrin repeat-containing domain"/>
    <property type="match status" value="1"/>
</dbReference>
<feature type="repeat" description="ANK" evidence="7">
    <location>
        <begin position="289"/>
        <end position="316"/>
    </location>
</feature>
<keyword evidence="3" id="KW-0677">Repeat</keyword>
<dbReference type="PANTHER" id="PTHR24186">
    <property type="entry name" value="PROTEIN PHOSPHATASE 1 REGULATORY SUBUNIT"/>
    <property type="match status" value="1"/>
</dbReference>
<keyword evidence="2 8" id="KW-0812">Transmembrane</keyword>
<reference evidence="10 11" key="1">
    <citation type="journal article" date="2018" name="PLoS Genet.">
        <title>Population sequencing reveals clonal diversity and ancestral inbreeding in the grapevine cultivar Chardonnay.</title>
        <authorList>
            <person name="Roach M.J."/>
            <person name="Johnson D.L."/>
            <person name="Bohlmann J."/>
            <person name="van Vuuren H.J."/>
            <person name="Jones S.J."/>
            <person name="Pretorius I.S."/>
            <person name="Schmidt S.A."/>
            <person name="Borneman A.R."/>
        </authorList>
    </citation>
    <scope>NUCLEOTIDE SEQUENCE [LARGE SCALE GENOMIC DNA]</scope>
    <source>
        <strain evidence="11">cv. Chardonnay</strain>
        <tissue evidence="10">Leaf</tissue>
    </source>
</reference>
<keyword evidence="4 8" id="KW-1133">Transmembrane helix</keyword>
<gene>
    <name evidence="10" type="primary">VvCHDp000427_1</name>
    <name evidence="10" type="ORF">CK203_011492</name>
</gene>
<evidence type="ECO:0000256" key="2">
    <source>
        <dbReference type="ARBA" id="ARBA00022692"/>
    </source>
</evidence>
<feature type="transmembrane region" description="Helical" evidence="8">
    <location>
        <begin position="557"/>
        <end position="586"/>
    </location>
</feature>
<evidence type="ECO:0000256" key="5">
    <source>
        <dbReference type="ARBA" id="ARBA00023043"/>
    </source>
</evidence>
<comment type="caution">
    <text evidence="10">The sequence shown here is derived from an EMBL/GenBank/DDBJ whole genome shotgun (WGS) entry which is preliminary data.</text>
</comment>
<evidence type="ECO:0000256" key="6">
    <source>
        <dbReference type="ARBA" id="ARBA00023136"/>
    </source>
</evidence>
<dbReference type="AlphaFoldDB" id="A0A438JU61"/>
<dbReference type="Proteomes" id="UP000288805">
    <property type="component" value="Unassembled WGS sequence"/>
</dbReference>
<evidence type="ECO:0000259" key="9">
    <source>
        <dbReference type="Pfam" id="PF13962"/>
    </source>
</evidence>
<dbReference type="PROSITE" id="PS50297">
    <property type="entry name" value="ANK_REP_REGION"/>
    <property type="match status" value="1"/>
</dbReference>
<evidence type="ECO:0000256" key="7">
    <source>
        <dbReference type="PROSITE-ProRule" id="PRU00023"/>
    </source>
</evidence>
<proteinExistence type="predicted"/>
<evidence type="ECO:0000256" key="4">
    <source>
        <dbReference type="ARBA" id="ARBA00022989"/>
    </source>
</evidence>
<evidence type="ECO:0000313" key="10">
    <source>
        <dbReference type="EMBL" id="RVX12475.1"/>
    </source>
</evidence>
<evidence type="ECO:0000256" key="8">
    <source>
        <dbReference type="SAM" id="Phobius"/>
    </source>
</evidence>
<evidence type="ECO:0000256" key="1">
    <source>
        <dbReference type="ARBA" id="ARBA00004141"/>
    </source>
</evidence>
<dbReference type="PANTHER" id="PTHR24186:SF2">
    <property type="entry name" value="OS02G0735700 PROTEIN"/>
    <property type="match status" value="1"/>
</dbReference>
<name>A0A438JU61_VITVI</name>
<dbReference type="SUPFAM" id="SSF48403">
    <property type="entry name" value="Ankyrin repeat"/>
    <property type="match status" value="1"/>
</dbReference>
<dbReference type="InterPro" id="IPR026961">
    <property type="entry name" value="PGG_dom"/>
</dbReference>
<dbReference type="GO" id="GO:0016020">
    <property type="term" value="C:membrane"/>
    <property type="evidence" value="ECO:0007669"/>
    <property type="project" value="UniProtKB-SubCell"/>
</dbReference>
<organism evidence="10 11">
    <name type="scientific">Vitis vinifera</name>
    <name type="common">Grape</name>
    <dbReference type="NCBI Taxonomy" id="29760"/>
    <lineage>
        <taxon>Eukaryota</taxon>
        <taxon>Viridiplantae</taxon>
        <taxon>Streptophyta</taxon>
        <taxon>Embryophyta</taxon>
        <taxon>Tracheophyta</taxon>
        <taxon>Spermatophyta</taxon>
        <taxon>Magnoliopsida</taxon>
        <taxon>eudicotyledons</taxon>
        <taxon>Gunneridae</taxon>
        <taxon>Pentapetalae</taxon>
        <taxon>rosids</taxon>
        <taxon>Vitales</taxon>
        <taxon>Vitaceae</taxon>
        <taxon>Viteae</taxon>
        <taxon>Vitis</taxon>
    </lineage>
</organism>
<feature type="transmembrane region" description="Helical" evidence="8">
    <location>
        <begin position="627"/>
        <end position="652"/>
    </location>
</feature>
<accession>A0A438JU61</accession>
<dbReference type="EMBL" id="QGNW01000027">
    <property type="protein sequence ID" value="RVX12475.1"/>
    <property type="molecule type" value="Genomic_DNA"/>
</dbReference>
<evidence type="ECO:0000313" key="11">
    <source>
        <dbReference type="Proteomes" id="UP000288805"/>
    </source>
</evidence>
<comment type="subcellular location">
    <subcellularLocation>
        <location evidence="1">Membrane</location>
        <topology evidence="1">Multi-pass membrane protein</topology>
    </subcellularLocation>
</comment>
<evidence type="ECO:0000256" key="3">
    <source>
        <dbReference type="ARBA" id="ARBA00022737"/>
    </source>
</evidence>
<dbReference type="InterPro" id="IPR002110">
    <property type="entry name" value="Ankyrin_rpt"/>
</dbReference>